<feature type="domain" description="DUF6504" evidence="1">
    <location>
        <begin position="25"/>
        <end position="107"/>
    </location>
</feature>
<dbReference type="AlphaFoldDB" id="A0A846RQW9"/>
<protein>
    <recommendedName>
        <fullName evidence="1">DUF6504 domain-containing protein</fullName>
    </recommendedName>
</protein>
<dbReference type="RefSeq" id="WP_167995261.1">
    <property type="nucleotide sequence ID" value="NZ_JAATJL010000001.1"/>
</dbReference>
<proteinExistence type="predicted"/>
<keyword evidence="3" id="KW-1185">Reference proteome</keyword>
<sequence>MTAHQVDEIDPGSRPLNEEADIRFTARDEPLALRWRGSIWQVRGEPLRWSSSRSWWEPDPAGIMGQGSIMTMQYWRFRAQTGPASPILVFDICSDPRWEGWRLVRVTNLAVH</sequence>
<organism evidence="2 3">
    <name type="scientific">Arthrobacter pigmenti</name>
    <dbReference type="NCBI Taxonomy" id="271432"/>
    <lineage>
        <taxon>Bacteria</taxon>
        <taxon>Bacillati</taxon>
        <taxon>Actinomycetota</taxon>
        <taxon>Actinomycetes</taxon>
        <taxon>Micrococcales</taxon>
        <taxon>Micrococcaceae</taxon>
        <taxon>Arthrobacter</taxon>
    </lineage>
</organism>
<accession>A0A846RQW9</accession>
<dbReference type="Proteomes" id="UP000547458">
    <property type="component" value="Unassembled WGS sequence"/>
</dbReference>
<dbReference type="EMBL" id="JAATJL010000001">
    <property type="protein sequence ID" value="NJC23950.1"/>
    <property type="molecule type" value="Genomic_DNA"/>
</dbReference>
<reference evidence="2 3" key="1">
    <citation type="submission" date="2020-03" db="EMBL/GenBank/DDBJ databases">
        <title>Sequencing the genomes of 1000 actinobacteria strains.</title>
        <authorList>
            <person name="Klenk H.-P."/>
        </authorList>
    </citation>
    <scope>NUCLEOTIDE SEQUENCE [LARGE SCALE GENOMIC DNA]</scope>
    <source>
        <strain evidence="2 3">DSM 16403</strain>
    </source>
</reference>
<comment type="caution">
    <text evidence="2">The sequence shown here is derived from an EMBL/GenBank/DDBJ whole genome shotgun (WGS) entry which is preliminary data.</text>
</comment>
<dbReference type="Pfam" id="PF20114">
    <property type="entry name" value="DUF6504"/>
    <property type="match status" value="1"/>
</dbReference>
<evidence type="ECO:0000313" key="2">
    <source>
        <dbReference type="EMBL" id="NJC23950.1"/>
    </source>
</evidence>
<dbReference type="InterPro" id="IPR045443">
    <property type="entry name" value="DUF6504"/>
</dbReference>
<evidence type="ECO:0000313" key="3">
    <source>
        <dbReference type="Proteomes" id="UP000547458"/>
    </source>
</evidence>
<evidence type="ECO:0000259" key="1">
    <source>
        <dbReference type="Pfam" id="PF20114"/>
    </source>
</evidence>
<name>A0A846RQW9_9MICC</name>
<gene>
    <name evidence="2" type="ORF">BJ994_003026</name>
</gene>